<evidence type="ECO:0000313" key="9">
    <source>
        <dbReference type="Proteomes" id="UP001363010"/>
    </source>
</evidence>
<evidence type="ECO:0000256" key="3">
    <source>
        <dbReference type="ARBA" id="ARBA00022692"/>
    </source>
</evidence>
<feature type="transmembrane region" description="Helical" evidence="6">
    <location>
        <begin position="111"/>
        <end position="131"/>
    </location>
</feature>
<dbReference type="EMBL" id="JBBKZV010000013">
    <property type="protein sequence ID" value="MEJ8824430.1"/>
    <property type="molecule type" value="Genomic_DNA"/>
</dbReference>
<organism evidence="8 9">
    <name type="scientific">Variovorax humicola</name>
    <dbReference type="NCBI Taxonomy" id="1769758"/>
    <lineage>
        <taxon>Bacteria</taxon>
        <taxon>Pseudomonadati</taxon>
        <taxon>Pseudomonadota</taxon>
        <taxon>Betaproteobacteria</taxon>
        <taxon>Burkholderiales</taxon>
        <taxon>Comamonadaceae</taxon>
        <taxon>Variovorax</taxon>
    </lineage>
</organism>
<dbReference type="SUPFAM" id="SSF103481">
    <property type="entry name" value="Multidrug resistance efflux transporter EmrE"/>
    <property type="match status" value="2"/>
</dbReference>
<evidence type="ECO:0000256" key="4">
    <source>
        <dbReference type="ARBA" id="ARBA00022989"/>
    </source>
</evidence>
<comment type="similarity">
    <text evidence="2">Belongs to the EamA transporter family.</text>
</comment>
<dbReference type="InterPro" id="IPR037185">
    <property type="entry name" value="EmrE-like"/>
</dbReference>
<evidence type="ECO:0000256" key="5">
    <source>
        <dbReference type="ARBA" id="ARBA00023136"/>
    </source>
</evidence>
<reference evidence="8 9" key="1">
    <citation type="submission" date="2024-03" db="EMBL/GenBank/DDBJ databases">
        <title>Novel species of the genus Variovorax.</title>
        <authorList>
            <person name="Liu Q."/>
            <person name="Xin Y.-H."/>
        </authorList>
    </citation>
    <scope>NUCLEOTIDE SEQUENCE [LARGE SCALE GENOMIC DNA]</scope>
    <source>
        <strain evidence="8 9">KACC 18501</strain>
    </source>
</reference>
<keyword evidence="3 6" id="KW-0812">Transmembrane</keyword>
<keyword evidence="5 6" id="KW-0472">Membrane</keyword>
<feature type="transmembrane region" description="Helical" evidence="6">
    <location>
        <begin position="194"/>
        <end position="215"/>
    </location>
</feature>
<name>A0ABU8W3H0_9BURK</name>
<feature type="transmembrane region" description="Helical" evidence="6">
    <location>
        <begin position="82"/>
        <end position="105"/>
    </location>
</feature>
<dbReference type="PANTHER" id="PTHR32322">
    <property type="entry name" value="INNER MEMBRANE TRANSPORTER"/>
    <property type="match status" value="1"/>
</dbReference>
<dbReference type="RefSeq" id="WP_340365454.1">
    <property type="nucleotide sequence ID" value="NZ_JBBKZV010000013.1"/>
</dbReference>
<evidence type="ECO:0000259" key="7">
    <source>
        <dbReference type="Pfam" id="PF00892"/>
    </source>
</evidence>
<feature type="transmembrane region" description="Helical" evidence="6">
    <location>
        <begin position="140"/>
        <end position="158"/>
    </location>
</feature>
<feature type="transmembrane region" description="Helical" evidence="6">
    <location>
        <begin position="284"/>
        <end position="304"/>
    </location>
</feature>
<feature type="transmembrane region" description="Helical" evidence="6">
    <location>
        <begin position="227"/>
        <end position="247"/>
    </location>
</feature>
<evidence type="ECO:0000256" key="2">
    <source>
        <dbReference type="ARBA" id="ARBA00007362"/>
    </source>
</evidence>
<gene>
    <name evidence="8" type="ORF">WKW80_20710</name>
</gene>
<feature type="domain" description="EamA" evidence="7">
    <location>
        <begin position="167"/>
        <end position="301"/>
    </location>
</feature>
<dbReference type="InterPro" id="IPR050638">
    <property type="entry name" value="AA-Vitamin_Transporters"/>
</dbReference>
<proteinExistence type="inferred from homology"/>
<comment type="subcellular location">
    <subcellularLocation>
        <location evidence="1">Membrane</location>
        <topology evidence="1">Multi-pass membrane protein</topology>
    </subcellularLocation>
</comment>
<keyword evidence="4 6" id="KW-1133">Transmembrane helix</keyword>
<dbReference type="Proteomes" id="UP001363010">
    <property type="component" value="Unassembled WGS sequence"/>
</dbReference>
<feature type="transmembrane region" description="Helical" evidence="6">
    <location>
        <begin position="170"/>
        <end position="187"/>
    </location>
</feature>
<protein>
    <submittedName>
        <fullName evidence="8">EamA family transporter</fullName>
    </submittedName>
</protein>
<evidence type="ECO:0000256" key="1">
    <source>
        <dbReference type="ARBA" id="ARBA00004141"/>
    </source>
</evidence>
<evidence type="ECO:0000256" key="6">
    <source>
        <dbReference type="SAM" id="Phobius"/>
    </source>
</evidence>
<feature type="transmembrane region" description="Helical" evidence="6">
    <location>
        <begin position="48"/>
        <end position="70"/>
    </location>
</feature>
<comment type="caution">
    <text evidence="8">The sequence shown here is derived from an EMBL/GenBank/DDBJ whole genome shotgun (WGS) entry which is preliminary data.</text>
</comment>
<feature type="transmembrane region" description="Helical" evidence="6">
    <location>
        <begin position="24"/>
        <end position="42"/>
    </location>
</feature>
<dbReference type="PANTHER" id="PTHR32322:SF2">
    <property type="entry name" value="EAMA DOMAIN-CONTAINING PROTEIN"/>
    <property type="match status" value="1"/>
</dbReference>
<sequence>MNDPLGASACASANAMARQARIRLWAAAFVVYVLWATSYAAVQQCLAAFPPVLLGAVRSLVAAAVLCALARRLGKPPPRAALWRDASLAGLLSITVGSSLLSFGLRDTTSGTAAALFACMPVCASVILAVAGQRPPRRQWLGGAIGIAGVAMLHVDALDLGAPTQLKGNALVLASTFFTAASVALVARGRMPDSALWTAAIQLLVGGAGAAVIGLCAGERVHEVTPASMPSLLYLSLVISAGGYLAYSHLIHHAGAAVATGFAYVNPPVAVAIGMLFLGERPTAMALCAMAVVIAGIAVTLRAAKHVKRVPS</sequence>
<evidence type="ECO:0000313" key="8">
    <source>
        <dbReference type="EMBL" id="MEJ8824430.1"/>
    </source>
</evidence>
<feature type="transmembrane region" description="Helical" evidence="6">
    <location>
        <begin position="254"/>
        <end position="278"/>
    </location>
</feature>
<accession>A0ABU8W3H0</accession>
<keyword evidence="9" id="KW-1185">Reference proteome</keyword>
<dbReference type="InterPro" id="IPR000620">
    <property type="entry name" value="EamA_dom"/>
</dbReference>
<dbReference type="Pfam" id="PF00892">
    <property type="entry name" value="EamA"/>
    <property type="match status" value="2"/>
</dbReference>
<feature type="domain" description="EamA" evidence="7">
    <location>
        <begin position="27"/>
        <end position="153"/>
    </location>
</feature>